<name>A0ACD3A4I6_9AGAR</name>
<feature type="non-terminal residue" evidence="1">
    <location>
        <position position="1"/>
    </location>
</feature>
<accession>A0ACD3A4I6</accession>
<feature type="non-terminal residue" evidence="1">
    <location>
        <position position="77"/>
    </location>
</feature>
<sequence>LKEHEVNMVCGVYQVFNGDTWGGNTAHRSWWPKPNTWEYGGIWPGYWTGECEAWFQNRLKDIRNGIATLRTAESWKS</sequence>
<dbReference type="EMBL" id="ML208738">
    <property type="protein sequence ID" value="TFK60738.1"/>
    <property type="molecule type" value="Genomic_DNA"/>
</dbReference>
<gene>
    <name evidence="1" type="ORF">BDN72DRAFT_740630</name>
</gene>
<protein>
    <submittedName>
        <fullName evidence="1">Uncharacterized protein</fullName>
    </submittedName>
</protein>
<proteinExistence type="predicted"/>
<dbReference type="Proteomes" id="UP000308600">
    <property type="component" value="Unassembled WGS sequence"/>
</dbReference>
<reference evidence="1 2" key="1">
    <citation type="journal article" date="2019" name="Nat. Ecol. Evol.">
        <title>Megaphylogeny resolves global patterns of mushroom evolution.</title>
        <authorList>
            <person name="Varga T."/>
            <person name="Krizsan K."/>
            <person name="Foldi C."/>
            <person name="Dima B."/>
            <person name="Sanchez-Garcia M."/>
            <person name="Sanchez-Ramirez S."/>
            <person name="Szollosi G.J."/>
            <person name="Szarkandi J.G."/>
            <person name="Papp V."/>
            <person name="Albert L."/>
            <person name="Andreopoulos W."/>
            <person name="Angelini C."/>
            <person name="Antonin V."/>
            <person name="Barry K.W."/>
            <person name="Bougher N.L."/>
            <person name="Buchanan P."/>
            <person name="Buyck B."/>
            <person name="Bense V."/>
            <person name="Catcheside P."/>
            <person name="Chovatia M."/>
            <person name="Cooper J."/>
            <person name="Damon W."/>
            <person name="Desjardin D."/>
            <person name="Finy P."/>
            <person name="Geml J."/>
            <person name="Haridas S."/>
            <person name="Hughes K."/>
            <person name="Justo A."/>
            <person name="Karasinski D."/>
            <person name="Kautmanova I."/>
            <person name="Kiss B."/>
            <person name="Kocsube S."/>
            <person name="Kotiranta H."/>
            <person name="LaButti K.M."/>
            <person name="Lechner B.E."/>
            <person name="Liimatainen K."/>
            <person name="Lipzen A."/>
            <person name="Lukacs Z."/>
            <person name="Mihaltcheva S."/>
            <person name="Morgado L.N."/>
            <person name="Niskanen T."/>
            <person name="Noordeloos M.E."/>
            <person name="Ohm R.A."/>
            <person name="Ortiz-Santana B."/>
            <person name="Ovrebo C."/>
            <person name="Racz N."/>
            <person name="Riley R."/>
            <person name="Savchenko A."/>
            <person name="Shiryaev A."/>
            <person name="Soop K."/>
            <person name="Spirin V."/>
            <person name="Szebenyi C."/>
            <person name="Tomsovsky M."/>
            <person name="Tulloss R.E."/>
            <person name="Uehling J."/>
            <person name="Grigoriev I.V."/>
            <person name="Vagvolgyi C."/>
            <person name="Papp T."/>
            <person name="Martin F.M."/>
            <person name="Miettinen O."/>
            <person name="Hibbett D.S."/>
            <person name="Nagy L.G."/>
        </authorList>
    </citation>
    <scope>NUCLEOTIDE SEQUENCE [LARGE SCALE GENOMIC DNA]</scope>
    <source>
        <strain evidence="1 2">NL-1719</strain>
    </source>
</reference>
<evidence type="ECO:0000313" key="2">
    <source>
        <dbReference type="Proteomes" id="UP000308600"/>
    </source>
</evidence>
<evidence type="ECO:0000313" key="1">
    <source>
        <dbReference type="EMBL" id="TFK60738.1"/>
    </source>
</evidence>
<organism evidence="1 2">
    <name type="scientific">Pluteus cervinus</name>
    <dbReference type="NCBI Taxonomy" id="181527"/>
    <lineage>
        <taxon>Eukaryota</taxon>
        <taxon>Fungi</taxon>
        <taxon>Dikarya</taxon>
        <taxon>Basidiomycota</taxon>
        <taxon>Agaricomycotina</taxon>
        <taxon>Agaricomycetes</taxon>
        <taxon>Agaricomycetidae</taxon>
        <taxon>Agaricales</taxon>
        <taxon>Pluteineae</taxon>
        <taxon>Pluteaceae</taxon>
        <taxon>Pluteus</taxon>
    </lineage>
</organism>
<keyword evidence="2" id="KW-1185">Reference proteome</keyword>